<keyword evidence="4 9" id="KW-0808">Transferase</keyword>
<keyword evidence="6 9" id="KW-0418">Kinase</keyword>
<dbReference type="Gene3D" id="3.40.50.300">
    <property type="entry name" value="P-loop containing nucleotide triphosphate hydrolases"/>
    <property type="match status" value="1"/>
</dbReference>
<gene>
    <name evidence="9 11" type="primary">gmk</name>
    <name evidence="11" type="ORF">PF021_07170</name>
</gene>
<protein>
    <recommendedName>
        <fullName evidence="3 9">Guanylate kinase</fullName>
        <ecNumber evidence="2 9">2.7.4.8</ecNumber>
    </recommendedName>
    <alternativeName>
        <fullName evidence="8 9">GMP kinase</fullName>
    </alternativeName>
</protein>
<evidence type="ECO:0000256" key="2">
    <source>
        <dbReference type="ARBA" id="ARBA00012961"/>
    </source>
</evidence>
<keyword evidence="7 9" id="KW-0067">ATP-binding</keyword>
<dbReference type="CDD" id="cd00071">
    <property type="entry name" value="GMPK"/>
    <property type="match status" value="1"/>
</dbReference>
<name>A0ABT4VFF4_9HELI</name>
<dbReference type="EMBL" id="JAQHXR010000004">
    <property type="protein sequence ID" value="MDA3969448.1"/>
    <property type="molecule type" value="Genomic_DNA"/>
</dbReference>
<dbReference type="HAMAP" id="MF_00328">
    <property type="entry name" value="Guanylate_kinase"/>
    <property type="match status" value="1"/>
</dbReference>
<evidence type="ECO:0000256" key="8">
    <source>
        <dbReference type="ARBA" id="ARBA00030128"/>
    </source>
</evidence>
<keyword evidence="9" id="KW-0963">Cytoplasm</keyword>
<sequence length="208" mass="23451">MIDSKQKGVILILSGPSGAGKSSLYTALKESFPNHYFSISSTTRDMRDGEVCGIHYNFVTKEQFQKDIELGNFLEWAEVHGNYYGTSKAPILNALEQGKLVIFDIDVQGQVNVKKSFPNHTTSVFVTTKDSKILEDRLISRGDMDSEAIKKRLKNARCELDNISNFDYLLINDDFNTTASELICIVKSAFHKASLYDLESFNKSWSKL</sequence>
<dbReference type="InterPro" id="IPR027417">
    <property type="entry name" value="P-loop_NTPase"/>
</dbReference>
<evidence type="ECO:0000256" key="9">
    <source>
        <dbReference type="HAMAP-Rule" id="MF_00328"/>
    </source>
</evidence>
<comment type="similarity">
    <text evidence="1 9">Belongs to the guanylate kinase family.</text>
</comment>
<evidence type="ECO:0000256" key="4">
    <source>
        <dbReference type="ARBA" id="ARBA00022679"/>
    </source>
</evidence>
<evidence type="ECO:0000256" key="3">
    <source>
        <dbReference type="ARBA" id="ARBA00016296"/>
    </source>
</evidence>
<dbReference type="GO" id="GO:0004385">
    <property type="term" value="F:GMP kinase activity"/>
    <property type="evidence" value="ECO:0007669"/>
    <property type="project" value="UniProtKB-EC"/>
</dbReference>
<dbReference type="SUPFAM" id="SSF52540">
    <property type="entry name" value="P-loop containing nucleoside triphosphate hydrolases"/>
    <property type="match status" value="1"/>
</dbReference>
<dbReference type="NCBIfam" id="TIGR03263">
    <property type="entry name" value="guanyl_kin"/>
    <property type="match status" value="1"/>
</dbReference>
<dbReference type="InterPro" id="IPR017665">
    <property type="entry name" value="Guanylate_kinase"/>
</dbReference>
<comment type="subcellular location">
    <subcellularLocation>
        <location evidence="9">Cytoplasm</location>
    </subcellularLocation>
</comment>
<keyword evidence="5 9" id="KW-0547">Nucleotide-binding</keyword>
<evidence type="ECO:0000256" key="1">
    <source>
        <dbReference type="ARBA" id="ARBA00005790"/>
    </source>
</evidence>
<dbReference type="InterPro" id="IPR008144">
    <property type="entry name" value="Guanylate_kin-like_dom"/>
</dbReference>
<dbReference type="Gene3D" id="3.30.63.10">
    <property type="entry name" value="Guanylate Kinase phosphate binding domain"/>
    <property type="match status" value="1"/>
</dbReference>
<evidence type="ECO:0000256" key="6">
    <source>
        <dbReference type="ARBA" id="ARBA00022777"/>
    </source>
</evidence>
<evidence type="ECO:0000313" key="11">
    <source>
        <dbReference type="EMBL" id="MDA3969448.1"/>
    </source>
</evidence>
<dbReference type="Pfam" id="PF00625">
    <property type="entry name" value="Guanylate_kin"/>
    <property type="match status" value="1"/>
</dbReference>
<dbReference type="PROSITE" id="PS50052">
    <property type="entry name" value="GUANYLATE_KINASE_2"/>
    <property type="match status" value="1"/>
</dbReference>
<accession>A0ABT4VFF4</accession>
<dbReference type="PANTHER" id="PTHR23117">
    <property type="entry name" value="GUANYLATE KINASE-RELATED"/>
    <property type="match status" value="1"/>
</dbReference>
<dbReference type="RefSeq" id="WP_271021806.1">
    <property type="nucleotide sequence ID" value="NZ_JAQHXR010000004.1"/>
</dbReference>
<dbReference type="SMART" id="SM00072">
    <property type="entry name" value="GuKc"/>
    <property type="match status" value="1"/>
</dbReference>
<dbReference type="InterPro" id="IPR020590">
    <property type="entry name" value="Guanylate_kinase_CS"/>
</dbReference>
<evidence type="ECO:0000259" key="10">
    <source>
        <dbReference type="PROSITE" id="PS50052"/>
    </source>
</evidence>
<dbReference type="EC" id="2.7.4.8" evidence="2 9"/>
<evidence type="ECO:0000256" key="5">
    <source>
        <dbReference type="ARBA" id="ARBA00022741"/>
    </source>
</evidence>
<keyword evidence="12" id="KW-1185">Reference proteome</keyword>
<dbReference type="Proteomes" id="UP001210261">
    <property type="component" value="Unassembled WGS sequence"/>
</dbReference>
<evidence type="ECO:0000313" key="12">
    <source>
        <dbReference type="Proteomes" id="UP001210261"/>
    </source>
</evidence>
<dbReference type="PROSITE" id="PS00856">
    <property type="entry name" value="GUANYLATE_KINASE_1"/>
    <property type="match status" value="1"/>
</dbReference>
<dbReference type="InterPro" id="IPR008145">
    <property type="entry name" value="GK/Ca_channel_bsu"/>
</dbReference>
<proteinExistence type="inferred from homology"/>
<feature type="domain" description="Guanylate kinase-like" evidence="10">
    <location>
        <begin position="8"/>
        <end position="187"/>
    </location>
</feature>
<reference evidence="11 12" key="1">
    <citation type="submission" date="2023-01" db="EMBL/GenBank/DDBJ databases">
        <title>Description of Helicobacter ibis sp. nov. isolated from faecal droppings of black-faced ibis (Theristicus melanopis).</title>
        <authorList>
            <person name="Lopez-Cantillo M."/>
            <person name="Vidal-Veuthey B."/>
            <person name="Mella A."/>
            <person name="De La Haba R."/>
            <person name="Collado L."/>
        </authorList>
    </citation>
    <scope>NUCLEOTIDE SEQUENCE [LARGE SCALE GENOMIC DNA]</scope>
    <source>
        <strain evidence="11 12">A82</strain>
    </source>
</reference>
<organism evidence="11 12">
    <name type="scientific">Helicobacter ibis</name>
    <dbReference type="NCBI Taxonomy" id="2962633"/>
    <lineage>
        <taxon>Bacteria</taxon>
        <taxon>Pseudomonadati</taxon>
        <taxon>Campylobacterota</taxon>
        <taxon>Epsilonproteobacteria</taxon>
        <taxon>Campylobacterales</taxon>
        <taxon>Helicobacteraceae</taxon>
        <taxon>Helicobacter</taxon>
    </lineage>
</organism>
<comment type="catalytic activity">
    <reaction evidence="9">
        <text>GMP + ATP = GDP + ADP</text>
        <dbReference type="Rhea" id="RHEA:20780"/>
        <dbReference type="ChEBI" id="CHEBI:30616"/>
        <dbReference type="ChEBI" id="CHEBI:58115"/>
        <dbReference type="ChEBI" id="CHEBI:58189"/>
        <dbReference type="ChEBI" id="CHEBI:456216"/>
        <dbReference type="EC" id="2.7.4.8"/>
    </reaction>
</comment>
<dbReference type="PANTHER" id="PTHR23117:SF13">
    <property type="entry name" value="GUANYLATE KINASE"/>
    <property type="match status" value="1"/>
</dbReference>
<feature type="binding site" evidence="9">
    <location>
        <begin position="15"/>
        <end position="22"/>
    </location>
    <ligand>
        <name>ATP</name>
        <dbReference type="ChEBI" id="CHEBI:30616"/>
    </ligand>
</feature>
<evidence type="ECO:0000256" key="7">
    <source>
        <dbReference type="ARBA" id="ARBA00022840"/>
    </source>
</evidence>
<comment type="caution">
    <text evidence="11">The sequence shown here is derived from an EMBL/GenBank/DDBJ whole genome shotgun (WGS) entry which is preliminary data.</text>
</comment>
<comment type="function">
    <text evidence="9">Essential for recycling GMP and indirectly, cGMP.</text>
</comment>